<accession>A0ABQ3VDB6</accession>
<gene>
    <name evidence="1" type="ORF">KSZ_19080</name>
</gene>
<dbReference type="Pfam" id="PF05845">
    <property type="entry name" value="PhnH"/>
    <property type="match status" value="1"/>
</dbReference>
<dbReference type="GO" id="GO:0016829">
    <property type="term" value="F:lyase activity"/>
    <property type="evidence" value="ECO:0007669"/>
    <property type="project" value="UniProtKB-KW"/>
</dbReference>
<dbReference type="NCBIfam" id="TIGR03292">
    <property type="entry name" value="PhnH_redo"/>
    <property type="match status" value="1"/>
</dbReference>
<comment type="caution">
    <text evidence="1">The sequence shown here is derived from an EMBL/GenBank/DDBJ whole genome shotgun (WGS) entry which is preliminary data.</text>
</comment>
<dbReference type="InterPro" id="IPR008772">
    <property type="entry name" value="Phosphonate_metab_PhnH"/>
</dbReference>
<evidence type="ECO:0000313" key="2">
    <source>
        <dbReference type="Proteomes" id="UP000635565"/>
    </source>
</evidence>
<dbReference type="EMBL" id="BNJJ01000004">
    <property type="protein sequence ID" value="GHO83902.1"/>
    <property type="molecule type" value="Genomic_DNA"/>
</dbReference>
<reference evidence="1 2" key="1">
    <citation type="journal article" date="2021" name="Int. J. Syst. Evol. Microbiol.">
        <title>Reticulibacter mediterranei gen. nov., sp. nov., within the new family Reticulibacteraceae fam. nov., and Ktedonospora formicarum gen. nov., sp. nov., Ktedonobacter robiniae sp. nov., Dictyobacter formicarum sp. nov. and Dictyobacter arantiisoli sp. nov., belonging to the class Ktedonobacteria.</title>
        <authorList>
            <person name="Yabe S."/>
            <person name="Zheng Y."/>
            <person name="Wang C.M."/>
            <person name="Sakai Y."/>
            <person name="Abe K."/>
            <person name="Yokota A."/>
            <person name="Donadio S."/>
            <person name="Cavaletti L."/>
            <person name="Monciardini P."/>
        </authorList>
    </citation>
    <scope>NUCLEOTIDE SEQUENCE [LARGE SCALE GENOMIC DNA]</scope>
    <source>
        <strain evidence="1 2">SOSP1-9</strain>
    </source>
</reference>
<dbReference type="InterPro" id="IPR038058">
    <property type="entry name" value="PhnH-like_sp"/>
</dbReference>
<keyword evidence="1" id="KW-0456">Lyase</keyword>
<dbReference type="Gene3D" id="3.40.50.11310">
    <property type="entry name" value="Bacterial phosphonate metabolism protein PhnH"/>
    <property type="match status" value="1"/>
</dbReference>
<protein>
    <submittedName>
        <fullName evidence="1">Phosphonate C-P lyase system protein PhnH</fullName>
    </submittedName>
</protein>
<name>A0ABQ3VDB6_9CHLR</name>
<sequence length="227" mass="24670">MIGTSQSAQVLYSTRTFRSLLDALARPGKINQLENPHFLGNALSYFSQMTASDTLINMYALGALLTLLDRETTFIMAADGQWLPRTDSAVQWTMLRSGSNTVNAEQAAFAFFCDGGNGKLLAQLSVGTLLEPELSATALYCVEQLTSGEDADAAKKREDGITLELRGPGIQELRTANVVGLSESDIKAILFARQNYPLGIDVYLVDGTGRCLGLPRTTRIRVLSKEK</sequence>
<proteinExistence type="predicted"/>
<dbReference type="Proteomes" id="UP000635565">
    <property type="component" value="Unassembled WGS sequence"/>
</dbReference>
<evidence type="ECO:0000313" key="1">
    <source>
        <dbReference type="EMBL" id="GHO83902.1"/>
    </source>
</evidence>
<dbReference type="SUPFAM" id="SSF159709">
    <property type="entry name" value="PhnH-like"/>
    <property type="match status" value="1"/>
</dbReference>
<organism evidence="1 2">
    <name type="scientific">Dictyobacter formicarum</name>
    <dbReference type="NCBI Taxonomy" id="2778368"/>
    <lineage>
        <taxon>Bacteria</taxon>
        <taxon>Bacillati</taxon>
        <taxon>Chloroflexota</taxon>
        <taxon>Ktedonobacteria</taxon>
        <taxon>Ktedonobacterales</taxon>
        <taxon>Dictyobacteraceae</taxon>
        <taxon>Dictyobacter</taxon>
    </lineage>
</organism>
<dbReference type="RefSeq" id="WP_201361536.1">
    <property type="nucleotide sequence ID" value="NZ_BNJJ01000004.1"/>
</dbReference>
<keyword evidence="2" id="KW-1185">Reference proteome</keyword>